<evidence type="ECO:0000256" key="5">
    <source>
        <dbReference type="ARBA" id="ARBA00022777"/>
    </source>
</evidence>
<gene>
    <name evidence="11" type="ORF">EV199_1651</name>
</gene>
<dbReference type="Gene3D" id="3.30.450.20">
    <property type="entry name" value="PAS domain"/>
    <property type="match status" value="1"/>
</dbReference>
<dbReference type="OrthoDB" id="905895at2"/>
<dbReference type="EMBL" id="SGXA01000001">
    <property type="protein sequence ID" value="RZS75778.1"/>
    <property type="molecule type" value="Genomic_DNA"/>
</dbReference>
<dbReference type="PRINTS" id="PR00344">
    <property type="entry name" value="BCTRLSENSOR"/>
</dbReference>
<dbReference type="SUPFAM" id="SSF47384">
    <property type="entry name" value="Homodimeric domain of signal transducing histidine kinase"/>
    <property type="match status" value="1"/>
</dbReference>
<evidence type="ECO:0000256" key="4">
    <source>
        <dbReference type="ARBA" id="ARBA00022679"/>
    </source>
</evidence>
<comment type="catalytic activity">
    <reaction evidence="1">
        <text>ATP + protein L-histidine = ADP + protein N-phospho-L-histidine.</text>
        <dbReference type="EC" id="2.7.13.3"/>
    </reaction>
</comment>
<dbReference type="PROSITE" id="PS50109">
    <property type="entry name" value="HIS_KIN"/>
    <property type="match status" value="1"/>
</dbReference>
<dbReference type="InterPro" id="IPR003594">
    <property type="entry name" value="HATPase_dom"/>
</dbReference>
<dbReference type="RefSeq" id="WP_130540122.1">
    <property type="nucleotide sequence ID" value="NZ_CP042431.1"/>
</dbReference>
<evidence type="ECO:0000256" key="1">
    <source>
        <dbReference type="ARBA" id="ARBA00000085"/>
    </source>
</evidence>
<dbReference type="InterPro" id="IPR035965">
    <property type="entry name" value="PAS-like_dom_sf"/>
</dbReference>
<comment type="caution">
    <text evidence="11">The sequence shown here is derived from an EMBL/GenBank/DDBJ whole genome shotgun (WGS) entry which is preliminary data.</text>
</comment>
<feature type="coiled-coil region" evidence="6">
    <location>
        <begin position="290"/>
        <end position="321"/>
    </location>
</feature>
<dbReference type="InterPro" id="IPR036890">
    <property type="entry name" value="HATPase_C_sf"/>
</dbReference>
<dbReference type="InterPro" id="IPR003661">
    <property type="entry name" value="HisK_dim/P_dom"/>
</dbReference>
<keyword evidence="5" id="KW-0418">Kinase</keyword>
<accession>A0A4Q7N465</accession>
<protein>
    <recommendedName>
        <fullName evidence="2">histidine kinase</fullName>
        <ecNumber evidence="2">2.7.13.3</ecNumber>
    </recommendedName>
</protein>
<sequence length="543" mass="61162">MEPNLKYHKSGALSGLAVINAYTVIALIYCGVFSLLYYYVLSSNFLAVLHAAAFLAVTANYFILRKTGNYERIDIIMTIGTVVVVCMFASGGWDGTGFLWPFAFLPFIFYLAEPGKGIYWILALVAGCGIAALLQVTGVIPQPWSGIAILNFFACLIVFLSCNYFIKQKALNYKEVVDYTQSLLESSIDPFFTIGPDGRISDVNKATEKIMGLPFQQLKGSEFSSHFSEPAAAGAFCQQIVKDGKAVNFPLRIIRADTEPVELLFNAALYRDEKGRFRHIFAVGRDVTETRKLEMQLRKFNEELEEKVKNKTHQLVLKAKEIEQFTYFASHDLQEPLNTTMGFIGLLKQKFRDQSDKHTEQYFSYITLANERMKTLVRELLEYSRLGNKKIHQEVDCNAVLNDVLADLGATIEQHHAMIHFSELPVISAYPLELKLLFQNLISNAIKFRKPGVPPAITITATRERKHWTFSIADNGIGMEAIHLDKIFHLFKRLHNQSAYEGSGIGLAHCRKIVEMHGGNIWAESEPGQGSVFHFSIPFVLPE</sequence>
<dbReference type="NCBIfam" id="TIGR00229">
    <property type="entry name" value="sensory_box"/>
    <property type="match status" value="1"/>
</dbReference>
<dbReference type="PROSITE" id="PS50113">
    <property type="entry name" value="PAC"/>
    <property type="match status" value="1"/>
</dbReference>
<dbReference type="SUPFAM" id="SSF55785">
    <property type="entry name" value="PYP-like sensor domain (PAS domain)"/>
    <property type="match status" value="1"/>
</dbReference>
<keyword evidence="3" id="KW-0597">Phosphoprotein</keyword>
<feature type="transmembrane region" description="Helical" evidence="7">
    <location>
        <begin position="146"/>
        <end position="166"/>
    </location>
</feature>
<dbReference type="EC" id="2.7.13.3" evidence="2"/>
<dbReference type="Pfam" id="PF00512">
    <property type="entry name" value="HisKA"/>
    <property type="match status" value="1"/>
</dbReference>
<feature type="domain" description="PAS" evidence="9">
    <location>
        <begin position="176"/>
        <end position="230"/>
    </location>
</feature>
<evidence type="ECO:0000259" key="9">
    <source>
        <dbReference type="PROSITE" id="PS50112"/>
    </source>
</evidence>
<dbReference type="InterPro" id="IPR000014">
    <property type="entry name" value="PAS"/>
</dbReference>
<keyword evidence="7" id="KW-0472">Membrane</keyword>
<keyword evidence="7" id="KW-0812">Transmembrane</keyword>
<dbReference type="GO" id="GO:0000155">
    <property type="term" value="F:phosphorelay sensor kinase activity"/>
    <property type="evidence" value="ECO:0007669"/>
    <property type="project" value="InterPro"/>
</dbReference>
<dbReference type="PANTHER" id="PTHR43304">
    <property type="entry name" value="PHYTOCHROME-LIKE PROTEIN CPH1"/>
    <property type="match status" value="1"/>
</dbReference>
<dbReference type="InterPro" id="IPR004358">
    <property type="entry name" value="Sig_transdc_His_kin-like_C"/>
</dbReference>
<dbReference type="Pfam" id="PF08448">
    <property type="entry name" value="PAS_4"/>
    <property type="match status" value="1"/>
</dbReference>
<evidence type="ECO:0000313" key="12">
    <source>
        <dbReference type="Proteomes" id="UP000293874"/>
    </source>
</evidence>
<feature type="transmembrane region" description="Helical" evidence="7">
    <location>
        <begin position="119"/>
        <end position="140"/>
    </location>
</feature>
<evidence type="ECO:0000313" key="11">
    <source>
        <dbReference type="EMBL" id="RZS75778.1"/>
    </source>
</evidence>
<dbReference type="AlphaFoldDB" id="A0A4Q7N465"/>
<dbReference type="Gene3D" id="3.30.565.10">
    <property type="entry name" value="Histidine kinase-like ATPase, C-terminal domain"/>
    <property type="match status" value="1"/>
</dbReference>
<dbReference type="SMART" id="SM00086">
    <property type="entry name" value="PAC"/>
    <property type="match status" value="1"/>
</dbReference>
<dbReference type="Proteomes" id="UP000293874">
    <property type="component" value="Unassembled WGS sequence"/>
</dbReference>
<dbReference type="Pfam" id="PF02518">
    <property type="entry name" value="HATPase_c"/>
    <property type="match status" value="1"/>
</dbReference>
<dbReference type="Gene3D" id="1.10.287.130">
    <property type="match status" value="1"/>
</dbReference>
<evidence type="ECO:0000256" key="7">
    <source>
        <dbReference type="SAM" id="Phobius"/>
    </source>
</evidence>
<evidence type="ECO:0000256" key="6">
    <source>
        <dbReference type="SAM" id="Coils"/>
    </source>
</evidence>
<dbReference type="InterPro" id="IPR000700">
    <property type="entry name" value="PAS-assoc_C"/>
</dbReference>
<dbReference type="InterPro" id="IPR001610">
    <property type="entry name" value="PAC"/>
</dbReference>
<dbReference type="InterPro" id="IPR013656">
    <property type="entry name" value="PAS_4"/>
</dbReference>
<feature type="domain" description="PAC" evidence="10">
    <location>
        <begin position="247"/>
        <end position="299"/>
    </location>
</feature>
<evidence type="ECO:0000259" key="10">
    <source>
        <dbReference type="PROSITE" id="PS50113"/>
    </source>
</evidence>
<dbReference type="InterPro" id="IPR052162">
    <property type="entry name" value="Sensor_kinase/Photoreceptor"/>
</dbReference>
<dbReference type="CDD" id="cd00130">
    <property type="entry name" value="PAS"/>
    <property type="match status" value="1"/>
</dbReference>
<dbReference type="FunFam" id="3.30.565.10:FF:000006">
    <property type="entry name" value="Sensor histidine kinase WalK"/>
    <property type="match status" value="1"/>
</dbReference>
<organism evidence="11 12">
    <name type="scientific">Pseudobacter ginsenosidimutans</name>
    <dbReference type="NCBI Taxonomy" id="661488"/>
    <lineage>
        <taxon>Bacteria</taxon>
        <taxon>Pseudomonadati</taxon>
        <taxon>Bacteroidota</taxon>
        <taxon>Chitinophagia</taxon>
        <taxon>Chitinophagales</taxon>
        <taxon>Chitinophagaceae</taxon>
        <taxon>Pseudobacter</taxon>
    </lineage>
</organism>
<dbReference type="InterPro" id="IPR005467">
    <property type="entry name" value="His_kinase_dom"/>
</dbReference>
<feature type="transmembrane region" description="Helical" evidence="7">
    <location>
        <begin position="97"/>
        <end position="112"/>
    </location>
</feature>
<dbReference type="SMART" id="SM00387">
    <property type="entry name" value="HATPase_c"/>
    <property type="match status" value="1"/>
</dbReference>
<dbReference type="SMART" id="SM00091">
    <property type="entry name" value="PAS"/>
    <property type="match status" value="1"/>
</dbReference>
<dbReference type="CDD" id="cd00082">
    <property type="entry name" value="HisKA"/>
    <property type="match status" value="1"/>
</dbReference>
<dbReference type="SUPFAM" id="SSF55874">
    <property type="entry name" value="ATPase domain of HSP90 chaperone/DNA topoisomerase II/histidine kinase"/>
    <property type="match status" value="1"/>
</dbReference>
<feature type="domain" description="Histidine kinase" evidence="8">
    <location>
        <begin position="328"/>
        <end position="541"/>
    </location>
</feature>
<dbReference type="InterPro" id="IPR036097">
    <property type="entry name" value="HisK_dim/P_sf"/>
</dbReference>
<reference evidence="11 12" key="1">
    <citation type="submission" date="2019-02" db="EMBL/GenBank/DDBJ databases">
        <title>Genomic Encyclopedia of Type Strains, Phase IV (KMG-IV): sequencing the most valuable type-strain genomes for metagenomic binning, comparative biology and taxonomic classification.</title>
        <authorList>
            <person name="Goeker M."/>
        </authorList>
    </citation>
    <scope>NUCLEOTIDE SEQUENCE [LARGE SCALE GENOMIC DNA]</scope>
    <source>
        <strain evidence="11 12">DSM 18116</strain>
    </source>
</reference>
<keyword evidence="4" id="KW-0808">Transferase</keyword>
<keyword evidence="7" id="KW-1133">Transmembrane helix</keyword>
<evidence type="ECO:0000259" key="8">
    <source>
        <dbReference type="PROSITE" id="PS50109"/>
    </source>
</evidence>
<dbReference type="SMART" id="SM00388">
    <property type="entry name" value="HisKA"/>
    <property type="match status" value="1"/>
</dbReference>
<feature type="transmembrane region" description="Helical" evidence="7">
    <location>
        <begin position="45"/>
        <end position="63"/>
    </location>
</feature>
<evidence type="ECO:0000256" key="2">
    <source>
        <dbReference type="ARBA" id="ARBA00012438"/>
    </source>
</evidence>
<feature type="transmembrane region" description="Helical" evidence="7">
    <location>
        <begin position="75"/>
        <end position="91"/>
    </location>
</feature>
<feature type="transmembrane region" description="Helical" evidence="7">
    <location>
        <begin position="12"/>
        <end position="39"/>
    </location>
</feature>
<keyword evidence="6" id="KW-0175">Coiled coil</keyword>
<evidence type="ECO:0000256" key="3">
    <source>
        <dbReference type="ARBA" id="ARBA00022553"/>
    </source>
</evidence>
<dbReference type="PANTHER" id="PTHR43304:SF1">
    <property type="entry name" value="PAC DOMAIN-CONTAINING PROTEIN"/>
    <property type="match status" value="1"/>
</dbReference>
<proteinExistence type="predicted"/>
<name>A0A4Q7N465_9BACT</name>
<keyword evidence="12" id="KW-1185">Reference proteome</keyword>
<dbReference type="PROSITE" id="PS50112">
    <property type="entry name" value="PAS"/>
    <property type="match status" value="1"/>
</dbReference>